<dbReference type="CDD" id="cd00130">
    <property type="entry name" value="PAS"/>
    <property type="match status" value="1"/>
</dbReference>
<dbReference type="FunFam" id="1.10.287.130:FF:000066">
    <property type="entry name" value="PAS domain-containing sensor histidine kinase"/>
    <property type="match status" value="1"/>
</dbReference>
<dbReference type="PROSITE" id="PS50112">
    <property type="entry name" value="PAS"/>
    <property type="match status" value="1"/>
</dbReference>
<dbReference type="EC" id="2.7.13.3" evidence="2"/>
<keyword evidence="3" id="KW-0808">Transferase</keyword>
<feature type="region of interest" description="Disordered" evidence="5">
    <location>
        <begin position="281"/>
        <end position="354"/>
    </location>
</feature>
<dbReference type="InterPro" id="IPR003594">
    <property type="entry name" value="HATPase_dom"/>
</dbReference>
<dbReference type="GO" id="GO:0009927">
    <property type="term" value="F:histidine phosphotransfer kinase activity"/>
    <property type="evidence" value="ECO:0007669"/>
    <property type="project" value="TreeGrafter"/>
</dbReference>
<comment type="caution">
    <text evidence="8">The sequence shown here is derived from an EMBL/GenBank/DDBJ whole genome shotgun (WGS) entry which is preliminary data.</text>
</comment>
<dbReference type="InterPro" id="IPR036097">
    <property type="entry name" value="HisK_dim/P_sf"/>
</dbReference>
<dbReference type="PROSITE" id="PS50109">
    <property type="entry name" value="HIS_KIN"/>
    <property type="match status" value="1"/>
</dbReference>
<dbReference type="Pfam" id="PF00989">
    <property type="entry name" value="PAS"/>
    <property type="match status" value="1"/>
</dbReference>
<evidence type="ECO:0000256" key="5">
    <source>
        <dbReference type="SAM" id="MobiDB-lite"/>
    </source>
</evidence>
<proteinExistence type="predicted"/>
<dbReference type="Pfam" id="PF13426">
    <property type="entry name" value="PAS_9"/>
    <property type="match status" value="1"/>
</dbReference>
<feature type="domain" description="Histidine kinase" evidence="6">
    <location>
        <begin position="923"/>
        <end position="1141"/>
    </location>
</feature>
<dbReference type="Pfam" id="PF13188">
    <property type="entry name" value="PAS_8"/>
    <property type="match status" value="1"/>
</dbReference>
<dbReference type="PANTHER" id="PTHR43047:SF72">
    <property type="entry name" value="OSMOSENSING HISTIDINE PROTEIN KINASE SLN1"/>
    <property type="match status" value="1"/>
</dbReference>
<sequence length="1144" mass="121228">MKSSDFQLRGVGDPRLAVHATSQLATWLWSIDGARVLWANPVGARLFGAAHGAALAARIFGPADPHRRQVARLARQLPANGTVRLERLRGFGARFGTLMTCACSRLDFADGGHAVLVTAMDPGLRAMPLIERLHRLVEGADMPMAAFAPDGLFVGASEAARTLLGFRDLGEAGLEQARNDALREGRAEMGIGIGQMVLQRVGRGADIGLIALIEPAAAAQAKPAEAVPESTADDVREAPAEPAQQAVIVPSEPPPPQDGSAGIAMFDAFAEPAEATGTLASGAQDSATAEHATGEPVEGPVRETAHEPPDQSTASAAKTPVENPHPAIVSPQAAPITPPMVEPPSGPTEPPAPRQHPLRFLWQVDEEGRFVLLSDEFIHLIGAHTAAGFGRPWHEIAAAFSLDPDGRVAQALASHDTWAGITVNWPADGGEHLPVELAGLPVYDQSRNFAGFKGFGVCRDLDALNRLDALRRFALSAEPPAQHDPTADVVEAEPEPVVEAPPPPIEPPEAEPSPEPAAETPEPTSDANSHPTEPDTPVETPVETPLNVVPFRPHGDARSLSDQRSPTLTPVENSAFNELARQLSERLERERETIAADGAEPAAEIEPPAPEPAPPQAAAEWLAEPAPPPRGTSARDRTLLDLLPTGILIYRLDRLLYANPAFLTRMGHASINALEDAGGLDALYVEPGVSAASSTSQGGTPVTISATIANGEAPLATTDAHLHTIDWDGESAHALICALPQAAPVVAAPAIAQTLVTETVVAESLPYGPELETAAGEAEAEDLAAILDTTAEGIVMFDAEGNIHACNRSAEALFGYDGEALLEQNLVTLFAPESQQIVLDYLESLKSQDIASLLDHGREVLGREKKGGVIPLAMIMGRTRPDGPNFFAVFRDLSQSKKGESELTQARRLVDGAANAKADMLARISHEIRTPLNAIIGFAEVMISERFGTLGNERYGEYMKDIRASGERVIAIIDDLLELSRIETGKLDLNFANLNLNDLVEACVTVMQPQANRERIIIRTSLAHALPQVTVDARAMRQITMNLISNSIRLASAGGQVIVSTAMTDRGEIALRIRDTGHGLSEREVAAAMEPFRTPPPGDAEDNAALSLSLTKALVEANRARFNIKSAAHGTLIEVVFSPVVAGA</sequence>
<dbReference type="SMART" id="SM00387">
    <property type="entry name" value="HATPase_c"/>
    <property type="match status" value="1"/>
</dbReference>
<dbReference type="Gene3D" id="3.30.450.20">
    <property type="entry name" value="PAS domain"/>
    <property type="match status" value="2"/>
</dbReference>
<evidence type="ECO:0000259" key="7">
    <source>
        <dbReference type="PROSITE" id="PS50112"/>
    </source>
</evidence>
<comment type="catalytic activity">
    <reaction evidence="1">
        <text>ATP + protein L-histidine = ADP + protein N-phospho-L-histidine.</text>
        <dbReference type="EC" id="2.7.13.3"/>
    </reaction>
</comment>
<dbReference type="SUPFAM" id="SSF55874">
    <property type="entry name" value="ATPase domain of HSP90 chaperone/DNA topoisomerase II/histidine kinase"/>
    <property type="match status" value="1"/>
</dbReference>
<dbReference type="PANTHER" id="PTHR43047">
    <property type="entry name" value="TWO-COMPONENT HISTIDINE PROTEIN KINASE"/>
    <property type="match status" value="1"/>
</dbReference>
<dbReference type="Proteomes" id="UP000228930">
    <property type="component" value="Unassembled WGS sequence"/>
</dbReference>
<feature type="compositionally biased region" description="Pro residues" evidence="5">
    <location>
        <begin position="336"/>
        <end position="354"/>
    </location>
</feature>
<feature type="compositionally biased region" description="Basic and acidic residues" evidence="5">
    <location>
        <begin position="300"/>
        <end position="309"/>
    </location>
</feature>
<dbReference type="SMART" id="SM00091">
    <property type="entry name" value="PAS"/>
    <property type="match status" value="4"/>
</dbReference>
<dbReference type="Gene3D" id="3.30.565.10">
    <property type="entry name" value="Histidine kinase-like ATPase, C-terminal domain"/>
    <property type="match status" value="1"/>
</dbReference>
<dbReference type="SMART" id="SM00388">
    <property type="entry name" value="HisKA"/>
    <property type="match status" value="1"/>
</dbReference>
<feature type="compositionally biased region" description="Polar residues" evidence="5">
    <location>
        <begin position="562"/>
        <end position="576"/>
    </location>
</feature>
<keyword evidence="4 8" id="KW-0418">Kinase</keyword>
<feature type="compositionally biased region" description="Low complexity" evidence="5">
    <location>
        <begin position="516"/>
        <end position="527"/>
    </location>
</feature>
<organism evidence="8 9">
    <name type="scientific">Bradyrhizobium nitroreducens</name>
    <dbReference type="NCBI Taxonomy" id="709803"/>
    <lineage>
        <taxon>Bacteria</taxon>
        <taxon>Pseudomonadati</taxon>
        <taxon>Pseudomonadota</taxon>
        <taxon>Alphaproteobacteria</taxon>
        <taxon>Hyphomicrobiales</taxon>
        <taxon>Nitrobacteraceae</taxon>
        <taxon>Bradyrhizobium</taxon>
    </lineage>
</organism>
<dbReference type="InterPro" id="IPR005467">
    <property type="entry name" value="His_kinase_dom"/>
</dbReference>
<dbReference type="GO" id="GO:0000155">
    <property type="term" value="F:phosphorelay sensor kinase activity"/>
    <property type="evidence" value="ECO:0007669"/>
    <property type="project" value="InterPro"/>
</dbReference>
<feature type="region of interest" description="Disordered" evidence="5">
    <location>
        <begin position="478"/>
        <end position="576"/>
    </location>
</feature>
<feature type="compositionally biased region" description="Low complexity" evidence="5">
    <location>
        <begin position="597"/>
        <end position="606"/>
    </location>
</feature>
<evidence type="ECO:0000313" key="8">
    <source>
        <dbReference type="EMBL" id="PIT03045.1"/>
    </source>
</evidence>
<feature type="compositionally biased region" description="Low complexity" evidence="5">
    <location>
        <begin position="535"/>
        <end position="550"/>
    </location>
</feature>
<dbReference type="InterPro" id="IPR035965">
    <property type="entry name" value="PAS-like_dom_sf"/>
</dbReference>
<evidence type="ECO:0000256" key="2">
    <source>
        <dbReference type="ARBA" id="ARBA00012438"/>
    </source>
</evidence>
<accession>A0A2M6UEQ9</accession>
<dbReference type="GO" id="GO:0005886">
    <property type="term" value="C:plasma membrane"/>
    <property type="evidence" value="ECO:0007669"/>
    <property type="project" value="TreeGrafter"/>
</dbReference>
<dbReference type="CDD" id="cd00082">
    <property type="entry name" value="HisKA"/>
    <property type="match status" value="1"/>
</dbReference>
<feature type="domain" description="PAS" evidence="7">
    <location>
        <begin position="779"/>
        <end position="849"/>
    </location>
</feature>
<dbReference type="EMBL" id="LFJC01000003">
    <property type="protein sequence ID" value="PIT03045.1"/>
    <property type="molecule type" value="Genomic_DNA"/>
</dbReference>
<name>A0A2M6UEQ9_9BRAD</name>
<evidence type="ECO:0000256" key="3">
    <source>
        <dbReference type="ARBA" id="ARBA00022679"/>
    </source>
</evidence>
<dbReference type="GO" id="GO:0006355">
    <property type="term" value="P:regulation of DNA-templated transcription"/>
    <property type="evidence" value="ECO:0007669"/>
    <property type="project" value="InterPro"/>
</dbReference>
<dbReference type="InterPro" id="IPR003661">
    <property type="entry name" value="HisK_dim/P_dom"/>
</dbReference>
<evidence type="ECO:0000256" key="1">
    <source>
        <dbReference type="ARBA" id="ARBA00000085"/>
    </source>
</evidence>
<evidence type="ECO:0000259" key="6">
    <source>
        <dbReference type="PROSITE" id="PS50109"/>
    </source>
</evidence>
<evidence type="ECO:0000256" key="4">
    <source>
        <dbReference type="ARBA" id="ARBA00022777"/>
    </source>
</evidence>
<reference evidence="8 9" key="1">
    <citation type="submission" date="2015-06" db="EMBL/GenBank/DDBJ databases">
        <title>Comparative genome analysis of nirS-carrying Bradyrhizobium sp. strains.</title>
        <authorList>
            <person name="Ishii S."/>
            <person name="Jang J."/>
            <person name="Nishizawa T."/>
            <person name="Senoo K."/>
        </authorList>
    </citation>
    <scope>NUCLEOTIDE SEQUENCE [LARGE SCALE GENOMIC DNA]</scope>
    <source>
        <strain evidence="8 9">TSA1</strain>
    </source>
</reference>
<feature type="region of interest" description="Disordered" evidence="5">
    <location>
        <begin position="220"/>
        <end position="262"/>
    </location>
</feature>
<dbReference type="InterPro" id="IPR013767">
    <property type="entry name" value="PAS_fold"/>
</dbReference>
<dbReference type="Gene3D" id="1.10.287.130">
    <property type="match status" value="1"/>
</dbReference>
<dbReference type="Pfam" id="PF02518">
    <property type="entry name" value="HATPase_c"/>
    <property type="match status" value="1"/>
</dbReference>
<dbReference type="SUPFAM" id="SSF47384">
    <property type="entry name" value="Homodimeric domain of signal transducing histidine kinase"/>
    <property type="match status" value="1"/>
</dbReference>
<protein>
    <recommendedName>
        <fullName evidence="2">histidine kinase</fullName>
        <ecNumber evidence="2">2.7.13.3</ecNumber>
    </recommendedName>
</protein>
<dbReference type="RefSeq" id="WP_174719018.1">
    <property type="nucleotide sequence ID" value="NZ_LFJC01000003.1"/>
</dbReference>
<dbReference type="InterPro" id="IPR036890">
    <property type="entry name" value="HATPase_C_sf"/>
</dbReference>
<gene>
    <name evidence="8" type="ORF">TSA1_21510</name>
</gene>
<feature type="region of interest" description="Disordered" evidence="5">
    <location>
        <begin position="597"/>
        <end position="618"/>
    </location>
</feature>
<dbReference type="NCBIfam" id="TIGR00229">
    <property type="entry name" value="sensory_box"/>
    <property type="match status" value="1"/>
</dbReference>
<dbReference type="SUPFAM" id="SSF55785">
    <property type="entry name" value="PYP-like sensor domain (PAS domain)"/>
    <property type="match status" value="2"/>
</dbReference>
<dbReference type="InterPro" id="IPR000014">
    <property type="entry name" value="PAS"/>
</dbReference>
<dbReference type="Pfam" id="PF00512">
    <property type="entry name" value="HisKA"/>
    <property type="match status" value="1"/>
</dbReference>
<feature type="compositionally biased region" description="Pro residues" evidence="5">
    <location>
        <begin position="499"/>
        <end position="515"/>
    </location>
</feature>
<evidence type="ECO:0000313" key="9">
    <source>
        <dbReference type="Proteomes" id="UP000228930"/>
    </source>
</evidence>
<dbReference type="AlphaFoldDB" id="A0A2M6UEQ9"/>
<keyword evidence="9" id="KW-1185">Reference proteome</keyword>